<dbReference type="Pfam" id="PF23852">
    <property type="entry name" value="DUF7215"/>
    <property type="match status" value="1"/>
</dbReference>
<reference evidence="1" key="1">
    <citation type="submission" date="2023-05" db="EMBL/GenBank/DDBJ databases">
        <authorList>
            <person name="van Neer V."/>
            <person name="Kempff A."/>
            <person name="Ongenae V."/>
            <person name="Claessen D."/>
            <person name="Briegel A."/>
            <person name="Rozen D."/>
        </authorList>
    </citation>
    <scope>NUCLEOTIDE SEQUENCE</scope>
</reference>
<dbReference type="Proteomes" id="UP001227561">
    <property type="component" value="Segment"/>
</dbReference>
<dbReference type="InterPro" id="IPR055639">
    <property type="entry name" value="DUF7215"/>
</dbReference>
<dbReference type="EMBL" id="OQ970438">
    <property type="protein sequence ID" value="WLW38515.1"/>
    <property type="molecule type" value="Genomic_DNA"/>
</dbReference>
<organism evidence="1 2">
    <name type="scientific">Streptomyces phage Vanseggelen</name>
    <dbReference type="NCBI Taxonomy" id="3065246"/>
    <lineage>
        <taxon>Viruses</taxon>
        <taxon>Duplodnaviria</taxon>
        <taxon>Heunggongvirae</taxon>
        <taxon>Uroviricota</taxon>
        <taxon>Caudoviricetes</taxon>
        <taxon>Arquatrovirinae</taxon>
        <taxon>Camvirus</taxon>
        <taxon>Camvirus vanseggelen</taxon>
    </lineage>
</organism>
<keyword evidence="2" id="KW-1185">Reference proteome</keyword>
<proteinExistence type="predicted"/>
<accession>A0AA50F1F4</accession>
<sequence>MRGFEEFLEWADALTDFLADPESDLPLILAVEELYEVVV</sequence>
<evidence type="ECO:0000313" key="2">
    <source>
        <dbReference type="Proteomes" id="UP001227561"/>
    </source>
</evidence>
<protein>
    <submittedName>
        <fullName evidence="1">Uncharacterized protein</fullName>
    </submittedName>
</protein>
<name>A0AA50F1F4_9CAUD</name>
<evidence type="ECO:0000313" key="1">
    <source>
        <dbReference type="EMBL" id="WLW38515.1"/>
    </source>
</evidence>